<evidence type="ECO:0000313" key="7">
    <source>
        <dbReference type="Proteomes" id="UP000309561"/>
    </source>
</evidence>
<dbReference type="PANTHER" id="PTHR14226">
    <property type="entry name" value="NEUROPATHY TARGET ESTERASE/SWISS CHEESE D.MELANOGASTER"/>
    <property type="match status" value="1"/>
</dbReference>
<feature type="short sequence motif" description="GXSXG" evidence="4">
    <location>
        <begin position="42"/>
        <end position="46"/>
    </location>
</feature>
<dbReference type="InterPro" id="IPR016035">
    <property type="entry name" value="Acyl_Trfase/lysoPLipase"/>
</dbReference>
<reference evidence="6 7" key="1">
    <citation type="submission" date="2019-04" db="EMBL/GenBank/DDBJ databases">
        <title>Sulfurimonas crateris sp. nov. a facultative anaerobic sulfur-oxidizing chemolithautotrophic bacterium isolated from a terrestrial mud vulcano.</title>
        <authorList>
            <person name="Ratnikova N.M."/>
            <person name="Slobodkin A.I."/>
            <person name="Merkel A.Y."/>
            <person name="Novikov A."/>
            <person name="Bonch-Osmolovskaya E.A."/>
            <person name="Slobodkina G.B."/>
        </authorList>
    </citation>
    <scope>NUCLEOTIDE SEQUENCE [LARGE SCALE GENOMIC DNA]</scope>
    <source>
        <strain evidence="6 7">SN118</strain>
    </source>
</reference>
<evidence type="ECO:0000256" key="2">
    <source>
        <dbReference type="ARBA" id="ARBA00022963"/>
    </source>
</evidence>
<dbReference type="OrthoDB" id="5290098at2"/>
<dbReference type="InterPro" id="IPR002641">
    <property type="entry name" value="PNPLA_dom"/>
</dbReference>
<dbReference type="GO" id="GO:0016042">
    <property type="term" value="P:lipid catabolic process"/>
    <property type="evidence" value="ECO:0007669"/>
    <property type="project" value="UniProtKB-UniRule"/>
</dbReference>
<dbReference type="RefSeq" id="WP_137013378.1">
    <property type="nucleotide sequence ID" value="NZ_SZPX01000004.1"/>
</dbReference>
<keyword evidence="7" id="KW-1185">Reference proteome</keyword>
<dbReference type="Gene3D" id="3.40.1090.10">
    <property type="entry name" value="Cytosolic phospholipase A2 catalytic domain"/>
    <property type="match status" value="2"/>
</dbReference>
<protein>
    <submittedName>
        <fullName evidence="6">Patatin-like phospholipase family protein</fullName>
    </submittedName>
</protein>
<dbReference type="GO" id="GO:0016787">
    <property type="term" value="F:hydrolase activity"/>
    <property type="evidence" value="ECO:0007669"/>
    <property type="project" value="UniProtKB-UniRule"/>
</dbReference>
<dbReference type="EMBL" id="SZPX01000004">
    <property type="protein sequence ID" value="TKI69636.1"/>
    <property type="molecule type" value="Genomic_DNA"/>
</dbReference>
<dbReference type="PANTHER" id="PTHR14226:SF29">
    <property type="entry name" value="NEUROPATHY TARGET ESTERASE SWS"/>
    <property type="match status" value="1"/>
</dbReference>
<dbReference type="AlphaFoldDB" id="A0A4U2Z5Q1"/>
<evidence type="ECO:0000313" key="6">
    <source>
        <dbReference type="EMBL" id="TKI69636.1"/>
    </source>
</evidence>
<evidence type="ECO:0000256" key="1">
    <source>
        <dbReference type="ARBA" id="ARBA00022801"/>
    </source>
</evidence>
<dbReference type="Proteomes" id="UP000309561">
    <property type="component" value="Unassembled WGS sequence"/>
</dbReference>
<accession>A0A4U2Z5Q1</accession>
<comment type="caution">
    <text evidence="6">The sequence shown here is derived from an EMBL/GenBank/DDBJ whole genome shotgun (WGS) entry which is preliminary data.</text>
</comment>
<dbReference type="InterPro" id="IPR050301">
    <property type="entry name" value="NTE"/>
</dbReference>
<feature type="short sequence motif" description="DGA/G" evidence="4">
    <location>
        <begin position="156"/>
        <end position="158"/>
    </location>
</feature>
<evidence type="ECO:0000256" key="3">
    <source>
        <dbReference type="ARBA" id="ARBA00023098"/>
    </source>
</evidence>
<dbReference type="SUPFAM" id="SSF52151">
    <property type="entry name" value="FabD/lysophospholipase-like"/>
    <property type="match status" value="1"/>
</dbReference>
<comment type="caution">
    <text evidence="4">Lacks conserved residue(s) required for the propagation of feature annotation.</text>
</comment>
<keyword evidence="3 4" id="KW-0443">Lipid metabolism</keyword>
<feature type="domain" description="PNPLA" evidence="5">
    <location>
        <begin position="11"/>
        <end position="169"/>
    </location>
</feature>
<name>A0A4U2Z5Q1_9BACT</name>
<keyword evidence="1 4" id="KW-0378">Hydrolase</keyword>
<evidence type="ECO:0000256" key="4">
    <source>
        <dbReference type="PROSITE-ProRule" id="PRU01161"/>
    </source>
</evidence>
<gene>
    <name evidence="6" type="ORF">FCU45_06145</name>
</gene>
<organism evidence="6 7">
    <name type="scientific">Sulfurimonas crateris</name>
    <dbReference type="NCBI Taxonomy" id="2574727"/>
    <lineage>
        <taxon>Bacteria</taxon>
        <taxon>Pseudomonadati</taxon>
        <taxon>Campylobacterota</taxon>
        <taxon>Epsilonproteobacteria</taxon>
        <taxon>Campylobacterales</taxon>
        <taxon>Sulfurimonadaceae</taxon>
        <taxon>Sulfurimonas</taxon>
    </lineage>
</organism>
<proteinExistence type="predicted"/>
<feature type="active site" description="Nucleophile" evidence="4">
    <location>
        <position position="44"/>
    </location>
</feature>
<sequence length="253" mass="27361">MSSLKNKKIGLALGGGAVLGAVHVGVLKALEEKNIKINAICGTSAGAIVAALYAFGKSPTEIEKIVVEFEWKKLSSLTLSKYGILSNEKIGEIIKLSIGDKKFKDSNIPLGMMATDITTGEKVILDKGSVADAVVASTCIPGIFIPVEIGGRFLVDGGIVENVPLSCLKNKDVDYLIGVDLVPERSYKKPENVIEVLYNSFNFLVKINKKAQTKEADLTIKPDLSEYNAVDMSQIKELIDLGYEETKKIIKEL</sequence>
<keyword evidence="2 4" id="KW-0442">Lipid degradation</keyword>
<dbReference type="PROSITE" id="PS51635">
    <property type="entry name" value="PNPLA"/>
    <property type="match status" value="1"/>
</dbReference>
<dbReference type="Pfam" id="PF01734">
    <property type="entry name" value="Patatin"/>
    <property type="match status" value="1"/>
</dbReference>
<feature type="active site" description="Proton acceptor" evidence="4">
    <location>
        <position position="156"/>
    </location>
</feature>
<dbReference type="CDD" id="cd07205">
    <property type="entry name" value="Pat_PNPLA6_PNPLA7_NTE1_like"/>
    <property type="match status" value="1"/>
</dbReference>
<evidence type="ECO:0000259" key="5">
    <source>
        <dbReference type="PROSITE" id="PS51635"/>
    </source>
</evidence>